<reference evidence="2 3" key="1">
    <citation type="journal article" date="2020" name="ISME J.">
        <title>Comparative genomics reveals insights into cyanobacterial evolution and habitat adaptation.</title>
        <authorList>
            <person name="Chen M.Y."/>
            <person name="Teng W.K."/>
            <person name="Zhao L."/>
            <person name="Hu C.X."/>
            <person name="Zhou Y.K."/>
            <person name="Han B.P."/>
            <person name="Song L.R."/>
            <person name="Shu W.S."/>
        </authorList>
    </citation>
    <scope>NUCLEOTIDE SEQUENCE [LARGE SCALE GENOMIC DNA]</scope>
    <source>
        <strain evidence="2 3">FACHB-196</strain>
    </source>
</reference>
<name>A0ABR8FEC9_9NOST</name>
<evidence type="ECO:0000256" key="1">
    <source>
        <dbReference type="SAM" id="Phobius"/>
    </source>
</evidence>
<proteinExistence type="predicted"/>
<organism evidence="2 3">
    <name type="scientific">Anabaena lutea FACHB-196</name>
    <dbReference type="NCBI Taxonomy" id="2692881"/>
    <lineage>
        <taxon>Bacteria</taxon>
        <taxon>Bacillati</taxon>
        <taxon>Cyanobacteriota</taxon>
        <taxon>Cyanophyceae</taxon>
        <taxon>Nostocales</taxon>
        <taxon>Nostocaceae</taxon>
        <taxon>Anabaena</taxon>
    </lineage>
</organism>
<protein>
    <recommendedName>
        <fullName evidence="4">PEP-CTERM sorting domain-containing protein</fullName>
    </recommendedName>
</protein>
<accession>A0ABR8FEC9</accession>
<evidence type="ECO:0008006" key="4">
    <source>
        <dbReference type="Google" id="ProtNLM"/>
    </source>
</evidence>
<gene>
    <name evidence="2" type="ORF">H6G59_11720</name>
</gene>
<evidence type="ECO:0000313" key="2">
    <source>
        <dbReference type="EMBL" id="MBD2568558.1"/>
    </source>
</evidence>
<comment type="caution">
    <text evidence="2">The sequence shown here is derived from an EMBL/GenBank/DDBJ whole genome shotgun (WGS) entry which is preliminary data.</text>
</comment>
<sequence length="238" mass="24918">MTAAGITLSAQSAQALNFTLAPGDFSIIQGIGDNNSSSTIAINTSAPANGFGNVFTSTFLLLGANTTDANIPNDSLKNNNSVARSIPFAVSVADVAQPITMTFNWAFNGDSSGGFNDKDSFNIAIIKTDNSNGAQLFERTVDPSDAIPGYGFGINDIGTLIAANTLSAGNYQIFISLNENTDFSNRSSAAGFNNIILSTPGTPVPFGFSTNMSLLVFGGMFYGMNKLKKKMAVKKFQA</sequence>
<keyword evidence="1" id="KW-0472">Membrane</keyword>
<keyword evidence="1" id="KW-0812">Transmembrane</keyword>
<keyword evidence="1" id="KW-1133">Transmembrane helix</keyword>
<feature type="transmembrane region" description="Helical" evidence="1">
    <location>
        <begin position="204"/>
        <end position="224"/>
    </location>
</feature>
<keyword evidence="3" id="KW-1185">Reference proteome</keyword>
<dbReference type="EMBL" id="JACJST010000009">
    <property type="protein sequence ID" value="MBD2568558.1"/>
    <property type="molecule type" value="Genomic_DNA"/>
</dbReference>
<evidence type="ECO:0000313" key="3">
    <source>
        <dbReference type="Proteomes" id="UP000640531"/>
    </source>
</evidence>
<dbReference type="Proteomes" id="UP000640531">
    <property type="component" value="Unassembled WGS sequence"/>
</dbReference>